<protein>
    <submittedName>
        <fullName evidence="2">DNA-binding protein</fullName>
    </submittedName>
</protein>
<evidence type="ECO:0000313" key="2">
    <source>
        <dbReference type="EMBL" id="MVT63578.1"/>
    </source>
</evidence>
<proteinExistence type="predicted"/>
<accession>A0A844S906</accession>
<dbReference type="Pfam" id="PF01796">
    <property type="entry name" value="OB_ChsH2_C"/>
    <property type="match status" value="1"/>
</dbReference>
<dbReference type="RefSeq" id="WP_157340384.1">
    <property type="nucleotide sequence ID" value="NZ_CP176492.1"/>
</dbReference>
<dbReference type="EMBL" id="WQNF01000001">
    <property type="protein sequence ID" value="MVT63578.1"/>
    <property type="molecule type" value="Genomic_DNA"/>
</dbReference>
<name>A0A844S906_9BRAD</name>
<organism evidence="2 3">
    <name type="scientific">Bradyrhizobium pachyrhizi</name>
    <dbReference type="NCBI Taxonomy" id="280333"/>
    <lineage>
        <taxon>Bacteria</taxon>
        <taxon>Pseudomonadati</taxon>
        <taxon>Pseudomonadota</taxon>
        <taxon>Alphaproteobacteria</taxon>
        <taxon>Hyphomicrobiales</taxon>
        <taxon>Nitrobacteraceae</taxon>
        <taxon>Bradyrhizobium</taxon>
    </lineage>
</organism>
<dbReference type="InterPro" id="IPR052513">
    <property type="entry name" value="Thioester_dehydratase-like"/>
</dbReference>
<keyword evidence="2" id="KW-0238">DNA-binding</keyword>
<evidence type="ECO:0000259" key="1">
    <source>
        <dbReference type="Pfam" id="PF01796"/>
    </source>
</evidence>
<evidence type="ECO:0000313" key="3">
    <source>
        <dbReference type="Proteomes" id="UP000436468"/>
    </source>
</evidence>
<dbReference type="PANTHER" id="PTHR34075">
    <property type="entry name" value="BLR3430 PROTEIN"/>
    <property type="match status" value="1"/>
</dbReference>
<gene>
    <name evidence="2" type="ORF">GPL21_00420</name>
</gene>
<sequence>MIEDNIKPLRPLPKIGSYLDTKEFWSGARRGKLMLQFCTQTQRYQHYPRPISLYTGRRTIEWRETSGKGTVYSWTVTRSPWPGHEARAPYLCAYVDLAEGVRFLCNLVDCSEYDVIIGMPVEVRWDRLNDESVYPDFAPARVEP</sequence>
<dbReference type="SUPFAM" id="SSF50249">
    <property type="entry name" value="Nucleic acid-binding proteins"/>
    <property type="match status" value="1"/>
</dbReference>
<dbReference type="PANTHER" id="PTHR34075:SF5">
    <property type="entry name" value="BLR3430 PROTEIN"/>
    <property type="match status" value="1"/>
</dbReference>
<dbReference type="Proteomes" id="UP000436468">
    <property type="component" value="Unassembled WGS sequence"/>
</dbReference>
<dbReference type="GO" id="GO:0003677">
    <property type="term" value="F:DNA binding"/>
    <property type="evidence" value="ECO:0007669"/>
    <property type="project" value="UniProtKB-KW"/>
</dbReference>
<keyword evidence="3" id="KW-1185">Reference proteome</keyword>
<dbReference type="InterPro" id="IPR002878">
    <property type="entry name" value="ChsH2_C"/>
</dbReference>
<comment type="caution">
    <text evidence="2">The sequence shown here is derived from an EMBL/GenBank/DDBJ whole genome shotgun (WGS) entry which is preliminary data.</text>
</comment>
<dbReference type="AlphaFoldDB" id="A0A844S906"/>
<feature type="domain" description="ChsH2 C-terminal OB-fold" evidence="1">
    <location>
        <begin position="62"/>
        <end position="126"/>
    </location>
</feature>
<dbReference type="InterPro" id="IPR012340">
    <property type="entry name" value="NA-bd_OB-fold"/>
</dbReference>
<reference evidence="2 3" key="1">
    <citation type="submission" date="2019-12" db="EMBL/GenBank/DDBJ databases">
        <title>Draft genome sequences Bradyrhizobium cajani AMBPC1010, Bradyrhizobium pachyrhizi AMBPC1040 and Bradyrhizobium yuanmingense ALSPC3051, three plant growth promoting strains isolated from nodules of Cajanus cajan L. in Dominican Republic.</title>
        <authorList>
            <person name="Flores-Felix J.D."/>
            <person name="Araujo J."/>
            <person name="Diaz-Alcantara C."/>
            <person name="Gonzalez-Andres F."/>
            <person name="Velazquez E."/>
        </authorList>
    </citation>
    <scope>NUCLEOTIDE SEQUENCE [LARGE SCALE GENOMIC DNA]</scope>
    <source>
        <strain evidence="2 3">1040</strain>
    </source>
</reference>